<dbReference type="PANTHER" id="PTHR30535">
    <property type="entry name" value="VITAMIN B12-BINDING PROTEIN"/>
    <property type="match status" value="1"/>
</dbReference>
<proteinExistence type="predicted"/>
<reference evidence="2 3" key="1">
    <citation type="submission" date="2018-06" db="EMBL/GenBank/DDBJ databases">
        <authorList>
            <consortium name="Pathogen Informatics"/>
            <person name="Doyle S."/>
        </authorList>
    </citation>
    <scope>NUCLEOTIDE SEQUENCE [LARGE SCALE GENOMIC DNA]</scope>
    <source>
        <strain evidence="2 3">NCTC11842</strain>
    </source>
</reference>
<evidence type="ECO:0000313" key="3">
    <source>
        <dbReference type="Proteomes" id="UP000250443"/>
    </source>
</evidence>
<evidence type="ECO:0000313" key="2">
    <source>
        <dbReference type="EMBL" id="SPZ16440.1"/>
    </source>
</evidence>
<dbReference type="PANTHER" id="PTHR30535:SF7">
    <property type="entry name" value="IRON(III) DICITRATE-BINDING PROTEIN"/>
    <property type="match status" value="1"/>
</dbReference>
<sequence>MRFACVKSAMPARRLIPLLGLLLVSVTSFTSVALAENHTTYPLTMNNCGHTLTFADSPKRAVTLGQASTELLLSLGLADRMVGTGIWFGPIQPTLKADNDKIPRLADNAPSFEAVANTSPDFVAAQYTYHVGPNGEVATFEQLASLGIPAYIAPSDCEGKEVTATSNADGSRTKPFTLDLITQEIHELARIFDVQARGDALAHQLDERLKQAIAQAGQHTHMPQSVVYWFSSSRLEGDPWVAGQQGVPAYISEVLGLNNVIQSNDEWPSVSWEQIAAQDPDLLVITRMERRLYPADDVEKKLAFLRSDPVTRQLKAVRNNQIIVVDAQSLNPSMRVLDGIEAISNALETSHSRPVQ</sequence>
<dbReference type="SUPFAM" id="SSF53807">
    <property type="entry name" value="Helical backbone' metal receptor"/>
    <property type="match status" value="1"/>
</dbReference>
<dbReference type="AlphaFoldDB" id="A0A2X2FCD8"/>
<gene>
    <name evidence="2" type="ORF">NCTC11842_05472</name>
</gene>
<protein>
    <submittedName>
        <fullName evidence="2">Substrate-binding protein</fullName>
    </submittedName>
</protein>
<dbReference type="Pfam" id="PF01497">
    <property type="entry name" value="Peripla_BP_2"/>
    <property type="match status" value="1"/>
</dbReference>
<dbReference type="EMBL" id="UAUF01000015">
    <property type="protein sequence ID" value="SPZ16440.1"/>
    <property type="molecule type" value="Genomic_DNA"/>
</dbReference>
<name>A0A2X2FCD8_PSELU</name>
<dbReference type="Proteomes" id="UP000250443">
    <property type="component" value="Unassembled WGS sequence"/>
</dbReference>
<dbReference type="PROSITE" id="PS50983">
    <property type="entry name" value="FE_B12_PBP"/>
    <property type="match status" value="1"/>
</dbReference>
<dbReference type="Gene3D" id="3.40.50.1980">
    <property type="entry name" value="Nitrogenase molybdenum iron protein domain"/>
    <property type="match status" value="2"/>
</dbReference>
<dbReference type="InterPro" id="IPR002491">
    <property type="entry name" value="ABC_transptr_periplasmic_BD"/>
</dbReference>
<dbReference type="RefSeq" id="WP_010798955.1">
    <property type="nucleotide sequence ID" value="NZ_CP069263.1"/>
</dbReference>
<organism evidence="2 3">
    <name type="scientific">Pseudomonas luteola</name>
    <dbReference type="NCBI Taxonomy" id="47886"/>
    <lineage>
        <taxon>Bacteria</taxon>
        <taxon>Pseudomonadati</taxon>
        <taxon>Pseudomonadota</taxon>
        <taxon>Gammaproteobacteria</taxon>
        <taxon>Pseudomonadales</taxon>
        <taxon>Pseudomonadaceae</taxon>
        <taxon>Pseudomonas</taxon>
    </lineage>
</organism>
<evidence type="ECO:0000259" key="1">
    <source>
        <dbReference type="PROSITE" id="PS50983"/>
    </source>
</evidence>
<accession>A0A2X2FCD8</accession>
<feature type="domain" description="Fe/B12 periplasmic-binding" evidence="1">
    <location>
        <begin position="60"/>
        <end position="351"/>
    </location>
</feature>
<dbReference type="InterPro" id="IPR050902">
    <property type="entry name" value="ABC_Transporter_SBP"/>
</dbReference>